<sequence length="340" mass="37288">MAYQKIIVSEFGGPEVLKLKQELQLPEPKANEIRVKVLSAGTGFTDTIIRQGQYVDNKEKPPFVPGYDWYGVVDKIGHNVSRFKVGDSVADLSMIGGYTQYLTVDEQQAIAAPDGLDPAEAVAMILSYGTAYQMIKRVCPVPTGSTALIHAAGGAVGSAMCELGQLLGINMIGTASQGKHPLLQQFNCQAIDYQNEDFVSRVDQLTDGQGVDVVFDTIGGKNWGRSYQCLKKGGTLIGFGAYQLTSGEEKLPSLLWGFFKLLAGWKLIPDGKHSCFFNIQQRRISHPEEFKEDMAELFGWLKEGKLKPVIADRRPLSDAAEVHRQIDNAEITGKTVLICQ</sequence>
<dbReference type="InterPro" id="IPR013154">
    <property type="entry name" value="ADH-like_N"/>
</dbReference>
<dbReference type="GO" id="GO:0003960">
    <property type="term" value="F:quinone reductase (NADPH) activity"/>
    <property type="evidence" value="ECO:0007669"/>
    <property type="project" value="UniProtKB-EC"/>
</dbReference>
<evidence type="ECO:0000256" key="1">
    <source>
        <dbReference type="ARBA" id="ARBA00022857"/>
    </source>
</evidence>
<evidence type="ECO:0000313" key="4">
    <source>
        <dbReference type="EMBL" id="CAH0990058.1"/>
    </source>
</evidence>
<keyword evidence="5" id="KW-1185">Reference proteome</keyword>
<dbReference type="PANTHER" id="PTHR48106">
    <property type="entry name" value="QUINONE OXIDOREDUCTASE PIG3-RELATED"/>
    <property type="match status" value="1"/>
</dbReference>
<dbReference type="CDD" id="cd08273">
    <property type="entry name" value="MDR8"/>
    <property type="match status" value="1"/>
</dbReference>
<dbReference type="Proteomes" id="UP000838100">
    <property type="component" value="Unassembled WGS sequence"/>
</dbReference>
<feature type="domain" description="Enoyl reductase (ER)" evidence="3">
    <location>
        <begin position="12"/>
        <end position="337"/>
    </location>
</feature>
<dbReference type="PANTHER" id="PTHR48106:SF13">
    <property type="entry name" value="QUINONE OXIDOREDUCTASE-RELATED"/>
    <property type="match status" value="1"/>
</dbReference>
<dbReference type="Gene3D" id="3.40.50.720">
    <property type="entry name" value="NAD(P)-binding Rossmann-like Domain"/>
    <property type="match status" value="1"/>
</dbReference>
<dbReference type="SUPFAM" id="SSF51735">
    <property type="entry name" value="NAD(P)-binding Rossmann-fold domains"/>
    <property type="match status" value="1"/>
</dbReference>
<protein>
    <submittedName>
        <fullName evidence="4">Quinone oxidoreductase 1</fullName>
        <ecNumber evidence="4">1.6.5.5</ecNumber>
    </submittedName>
</protein>
<reference evidence="4" key="1">
    <citation type="submission" date="2021-12" db="EMBL/GenBank/DDBJ databases">
        <authorList>
            <person name="Rodrigo-Torres L."/>
            <person name="Arahal R. D."/>
            <person name="Lucena T."/>
        </authorList>
    </citation>
    <scope>NUCLEOTIDE SEQUENCE</scope>
    <source>
        <strain evidence="4">CECT 8267</strain>
    </source>
</reference>
<evidence type="ECO:0000259" key="3">
    <source>
        <dbReference type="SMART" id="SM00829"/>
    </source>
</evidence>
<gene>
    <name evidence="4" type="primary">qorA_1</name>
    <name evidence="4" type="ORF">SIN8267_00141</name>
</gene>
<name>A0ABN8ECF6_9GAMM</name>
<dbReference type="InterPro" id="IPR020843">
    <property type="entry name" value="ER"/>
</dbReference>
<accession>A0ABN8ECF6</accession>
<proteinExistence type="predicted"/>
<keyword evidence="1" id="KW-0521">NADP</keyword>
<dbReference type="SMART" id="SM00829">
    <property type="entry name" value="PKS_ER"/>
    <property type="match status" value="1"/>
</dbReference>
<dbReference type="Gene3D" id="3.90.180.10">
    <property type="entry name" value="Medium-chain alcohol dehydrogenases, catalytic domain"/>
    <property type="match status" value="1"/>
</dbReference>
<dbReference type="Pfam" id="PF08240">
    <property type="entry name" value="ADH_N"/>
    <property type="match status" value="1"/>
</dbReference>
<comment type="caution">
    <text evidence="4">The sequence shown here is derived from an EMBL/GenBank/DDBJ whole genome shotgun (WGS) entry which is preliminary data.</text>
</comment>
<dbReference type="Pfam" id="PF13602">
    <property type="entry name" value="ADH_zinc_N_2"/>
    <property type="match status" value="1"/>
</dbReference>
<dbReference type="SUPFAM" id="SSF50129">
    <property type="entry name" value="GroES-like"/>
    <property type="match status" value="1"/>
</dbReference>
<dbReference type="InterPro" id="IPR036291">
    <property type="entry name" value="NAD(P)-bd_dom_sf"/>
</dbReference>
<dbReference type="InterPro" id="IPR011032">
    <property type="entry name" value="GroES-like_sf"/>
</dbReference>
<dbReference type="RefSeq" id="WP_237442752.1">
    <property type="nucleotide sequence ID" value="NZ_CAKLPX010000001.1"/>
</dbReference>
<keyword evidence="2 4" id="KW-0560">Oxidoreductase</keyword>
<dbReference type="EMBL" id="CAKLPX010000001">
    <property type="protein sequence ID" value="CAH0990058.1"/>
    <property type="molecule type" value="Genomic_DNA"/>
</dbReference>
<evidence type="ECO:0000313" key="5">
    <source>
        <dbReference type="Proteomes" id="UP000838100"/>
    </source>
</evidence>
<evidence type="ECO:0000256" key="2">
    <source>
        <dbReference type="ARBA" id="ARBA00023002"/>
    </source>
</evidence>
<dbReference type="EC" id="1.6.5.5" evidence="4"/>
<organism evidence="4 5">
    <name type="scientific">Sinobacterium norvegicum</name>
    <dbReference type="NCBI Taxonomy" id="1641715"/>
    <lineage>
        <taxon>Bacteria</taxon>
        <taxon>Pseudomonadati</taxon>
        <taxon>Pseudomonadota</taxon>
        <taxon>Gammaproteobacteria</taxon>
        <taxon>Cellvibrionales</taxon>
        <taxon>Spongiibacteraceae</taxon>
        <taxon>Sinobacterium</taxon>
    </lineage>
</organism>